<sequence>MEDERDWRLASDWLSPTRLHDSPVEYDFPGDRFIPNRSLMDLDQAHGALTNRIVERPTYQMISSVRGSPKSSRKLSPHIDEIQRSNMESPTYKPLRRFPKGESRILDAPNIKHDYYLNIMDWGKTNILAVALDTKLFLWNASTCKVDQLSEVRENNYPASVCWSEDGKVIAAGYSFPRIQLYDAESLNPVRWLDGQRGRVGSIAWKGHILTSGSSSGAIINHDVRVRNSLLSRIRVHKGEVCGLKWSSTGSILASGGNDNLVYLWDACKMSSKHHVHRFDHHCAAVKALAWCPYKYDVLASGGGSGDGSIKIWNTQKGTCTSNTETNAQANMWAAMEQAS</sequence>
<dbReference type="InterPro" id="IPR036322">
    <property type="entry name" value="WD40_repeat_dom_sf"/>
</dbReference>
<dbReference type="Pfam" id="PF24807">
    <property type="entry name" value="WD40_CDC20-Fz"/>
    <property type="match status" value="1"/>
</dbReference>
<keyword evidence="3" id="KW-0132">Cell division</keyword>
<evidence type="ECO:0000256" key="4">
    <source>
        <dbReference type="ARBA" id="ARBA00022737"/>
    </source>
</evidence>
<evidence type="ECO:0000256" key="3">
    <source>
        <dbReference type="ARBA" id="ARBA00022618"/>
    </source>
</evidence>
<dbReference type="GO" id="GO:1905786">
    <property type="term" value="P:positive regulation of anaphase-promoting complex-dependent catabolic process"/>
    <property type="evidence" value="ECO:0007669"/>
    <property type="project" value="TreeGrafter"/>
</dbReference>
<comment type="caution">
    <text evidence="9">The sequence shown here is derived from an EMBL/GenBank/DDBJ whole genome shotgun (WGS) entry which is preliminary data.</text>
</comment>
<dbReference type="GO" id="GO:0051301">
    <property type="term" value="P:cell division"/>
    <property type="evidence" value="ECO:0007669"/>
    <property type="project" value="UniProtKB-KW"/>
</dbReference>
<proteinExistence type="inferred from homology"/>
<protein>
    <recommendedName>
        <fullName evidence="8">CDC20/Fizzy WD40 domain-containing protein</fullName>
    </recommendedName>
</protein>
<dbReference type="PANTHER" id="PTHR19918:SF43">
    <property type="entry name" value="CELL DIVISION CYCLE 20.2, COFACTOR OF APC COMPLEX-LIKE ISOFORM X2"/>
    <property type="match status" value="1"/>
</dbReference>
<dbReference type="InterPro" id="IPR033010">
    <property type="entry name" value="Cdc20/Fizzy"/>
</dbReference>
<dbReference type="EMBL" id="SDAM02000091">
    <property type="protein sequence ID" value="KAH6830873.1"/>
    <property type="molecule type" value="Genomic_DNA"/>
</dbReference>
<dbReference type="PROSITE" id="PS50082">
    <property type="entry name" value="WD_REPEATS_2"/>
    <property type="match status" value="1"/>
</dbReference>
<reference evidence="9 10" key="1">
    <citation type="journal article" date="2021" name="Nat. Commun.">
        <title>Incipient diploidization of the medicinal plant Perilla within 10,000 years.</title>
        <authorList>
            <person name="Zhang Y."/>
            <person name="Shen Q."/>
            <person name="Leng L."/>
            <person name="Zhang D."/>
            <person name="Chen S."/>
            <person name="Shi Y."/>
            <person name="Ning Z."/>
            <person name="Chen S."/>
        </authorList>
    </citation>
    <scope>NUCLEOTIDE SEQUENCE [LARGE SCALE GENOMIC DNA]</scope>
    <source>
        <strain evidence="10">cv. PC099</strain>
    </source>
</reference>
<comment type="similarity">
    <text evidence="1">Belongs to the WD repeat CDC20/Fizzy family.</text>
</comment>
<evidence type="ECO:0000256" key="7">
    <source>
        <dbReference type="PROSITE-ProRule" id="PRU00221"/>
    </source>
</evidence>
<dbReference type="InterPro" id="IPR015943">
    <property type="entry name" value="WD40/YVTN_repeat-like_dom_sf"/>
</dbReference>
<evidence type="ECO:0000256" key="6">
    <source>
        <dbReference type="ARBA" id="ARBA00023306"/>
    </source>
</evidence>
<evidence type="ECO:0000259" key="8">
    <source>
        <dbReference type="Pfam" id="PF24807"/>
    </source>
</evidence>
<organism evidence="9 10">
    <name type="scientific">Perilla frutescens var. hirtella</name>
    <name type="common">Perilla citriodora</name>
    <name type="synonym">Perilla setoyensis</name>
    <dbReference type="NCBI Taxonomy" id="608512"/>
    <lineage>
        <taxon>Eukaryota</taxon>
        <taxon>Viridiplantae</taxon>
        <taxon>Streptophyta</taxon>
        <taxon>Embryophyta</taxon>
        <taxon>Tracheophyta</taxon>
        <taxon>Spermatophyta</taxon>
        <taxon>Magnoliopsida</taxon>
        <taxon>eudicotyledons</taxon>
        <taxon>Gunneridae</taxon>
        <taxon>Pentapetalae</taxon>
        <taxon>asterids</taxon>
        <taxon>lamiids</taxon>
        <taxon>Lamiales</taxon>
        <taxon>Lamiaceae</taxon>
        <taxon>Nepetoideae</taxon>
        <taxon>Elsholtzieae</taxon>
        <taxon>Perilla</taxon>
    </lineage>
</organism>
<dbReference type="PANTHER" id="PTHR19918">
    <property type="entry name" value="CELL DIVISION CYCLE 20 CDC20 FIZZY -RELATED"/>
    <property type="match status" value="1"/>
</dbReference>
<dbReference type="Gene3D" id="2.130.10.10">
    <property type="entry name" value="YVTN repeat-like/Quinoprotein amine dehydrogenase"/>
    <property type="match status" value="1"/>
</dbReference>
<dbReference type="SUPFAM" id="SSF50978">
    <property type="entry name" value="WD40 repeat-like"/>
    <property type="match status" value="1"/>
</dbReference>
<dbReference type="InterPro" id="IPR056150">
    <property type="entry name" value="WD40_CDC20-Fz"/>
</dbReference>
<dbReference type="GO" id="GO:0010997">
    <property type="term" value="F:anaphase-promoting complex binding"/>
    <property type="evidence" value="ECO:0007669"/>
    <property type="project" value="InterPro"/>
</dbReference>
<evidence type="ECO:0000313" key="9">
    <source>
        <dbReference type="EMBL" id="KAH6830873.1"/>
    </source>
</evidence>
<gene>
    <name evidence="9" type="ORF">C2S53_005797</name>
</gene>
<dbReference type="SMART" id="SM00320">
    <property type="entry name" value="WD40"/>
    <property type="match status" value="4"/>
</dbReference>
<name>A0AAD4P8N0_PERFH</name>
<feature type="domain" description="CDC20/Fizzy WD40" evidence="8">
    <location>
        <begin position="106"/>
        <end position="329"/>
    </location>
</feature>
<keyword evidence="10" id="KW-1185">Reference proteome</keyword>
<accession>A0AAD4P8N0</accession>
<dbReference type="GO" id="GO:0005680">
    <property type="term" value="C:anaphase-promoting complex"/>
    <property type="evidence" value="ECO:0007669"/>
    <property type="project" value="TreeGrafter"/>
</dbReference>
<dbReference type="PROSITE" id="PS50294">
    <property type="entry name" value="WD_REPEATS_REGION"/>
    <property type="match status" value="1"/>
</dbReference>
<dbReference type="Proteomes" id="UP001190926">
    <property type="component" value="Unassembled WGS sequence"/>
</dbReference>
<evidence type="ECO:0000256" key="2">
    <source>
        <dbReference type="ARBA" id="ARBA00022574"/>
    </source>
</evidence>
<keyword evidence="2 7" id="KW-0853">WD repeat</keyword>
<evidence type="ECO:0000256" key="5">
    <source>
        <dbReference type="ARBA" id="ARBA00022776"/>
    </source>
</evidence>
<dbReference type="InterPro" id="IPR001680">
    <property type="entry name" value="WD40_rpt"/>
</dbReference>
<dbReference type="AlphaFoldDB" id="A0AAD4P8N0"/>
<evidence type="ECO:0000313" key="10">
    <source>
        <dbReference type="Proteomes" id="UP001190926"/>
    </source>
</evidence>
<keyword evidence="6" id="KW-0131">Cell cycle</keyword>
<dbReference type="GO" id="GO:0031145">
    <property type="term" value="P:anaphase-promoting complex-dependent catabolic process"/>
    <property type="evidence" value="ECO:0007669"/>
    <property type="project" value="TreeGrafter"/>
</dbReference>
<keyword evidence="4" id="KW-0677">Repeat</keyword>
<evidence type="ECO:0000256" key="1">
    <source>
        <dbReference type="ARBA" id="ARBA00006445"/>
    </source>
</evidence>
<keyword evidence="5" id="KW-0498">Mitosis</keyword>
<dbReference type="GO" id="GO:1990757">
    <property type="term" value="F:ubiquitin ligase activator activity"/>
    <property type="evidence" value="ECO:0007669"/>
    <property type="project" value="TreeGrafter"/>
</dbReference>
<feature type="repeat" description="WD" evidence="7">
    <location>
        <begin position="234"/>
        <end position="266"/>
    </location>
</feature>